<dbReference type="eggNOG" id="ENOG502T6ER">
    <property type="taxonomic scope" value="Eukaryota"/>
</dbReference>
<feature type="compositionally biased region" description="Basic and acidic residues" evidence="1">
    <location>
        <begin position="164"/>
        <end position="179"/>
    </location>
</feature>
<evidence type="ECO:0000313" key="2">
    <source>
        <dbReference type="EMBL" id="EHY52758.1"/>
    </source>
</evidence>
<dbReference type="RefSeq" id="XP_009153219.1">
    <property type="nucleotide sequence ID" value="XM_009154971.1"/>
</dbReference>
<feature type="region of interest" description="Disordered" evidence="1">
    <location>
        <begin position="77"/>
        <end position="251"/>
    </location>
</feature>
<feature type="compositionally biased region" description="Low complexity" evidence="1">
    <location>
        <begin position="129"/>
        <end position="145"/>
    </location>
</feature>
<dbReference type="GeneID" id="20305606"/>
<dbReference type="EMBL" id="JH226130">
    <property type="protein sequence ID" value="EHY52758.1"/>
    <property type="molecule type" value="Genomic_DNA"/>
</dbReference>
<dbReference type="Proteomes" id="UP000007304">
    <property type="component" value="Unassembled WGS sequence"/>
</dbReference>
<feature type="compositionally biased region" description="Low complexity" evidence="1">
    <location>
        <begin position="190"/>
        <end position="204"/>
    </location>
</feature>
<dbReference type="STRING" id="858893.H6BL10"/>
<name>H6BL10_EXODN</name>
<feature type="compositionally biased region" description="Pro residues" evidence="1">
    <location>
        <begin position="146"/>
        <end position="155"/>
    </location>
</feature>
<dbReference type="OrthoDB" id="5409998at2759"/>
<gene>
    <name evidence="2" type="ORF">HMPREF1120_00967</name>
</gene>
<proteinExistence type="predicted"/>
<dbReference type="OMA" id="DYANTQD"/>
<organism evidence="2 3">
    <name type="scientific">Exophiala dermatitidis (strain ATCC 34100 / CBS 525.76 / NIH/UT8656)</name>
    <name type="common">Black yeast</name>
    <name type="synonym">Wangiella dermatitidis</name>
    <dbReference type="NCBI Taxonomy" id="858893"/>
    <lineage>
        <taxon>Eukaryota</taxon>
        <taxon>Fungi</taxon>
        <taxon>Dikarya</taxon>
        <taxon>Ascomycota</taxon>
        <taxon>Pezizomycotina</taxon>
        <taxon>Eurotiomycetes</taxon>
        <taxon>Chaetothyriomycetidae</taxon>
        <taxon>Chaetothyriales</taxon>
        <taxon>Herpotrichiellaceae</taxon>
        <taxon>Exophiala</taxon>
    </lineage>
</organism>
<feature type="region of interest" description="Disordered" evidence="1">
    <location>
        <begin position="316"/>
        <end position="350"/>
    </location>
</feature>
<dbReference type="Pfam" id="PF11214">
    <property type="entry name" value="Med2"/>
    <property type="match status" value="1"/>
</dbReference>
<reference evidence="2" key="1">
    <citation type="submission" date="2011-07" db="EMBL/GenBank/DDBJ databases">
        <title>The Genome Sequence of Exophiala (Wangiella) dermatitidis NIH/UT8656.</title>
        <authorList>
            <consortium name="The Broad Institute Genome Sequencing Platform"/>
            <person name="Cuomo C."/>
            <person name="Wang Z."/>
            <person name="Hunicke-Smith S."/>
            <person name="Szanislo P.J."/>
            <person name="Earl A."/>
            <person name="Young S.K."/>
            <person name="Zeng Q."/>
            <person name="Gargeya S."/>
            <person name="Fitzgerald M."/>
            <person name="Haas B."/>
            <person name="Abouelleil A."/>
            <person name="Alvarado L."/>
            <person name="Arachchi H.M."/>
            <person name="Berlin A."/>
            <person name="Brown A."/>
            <person name="Chapman S.B."/>
            <person name="Chen Z."/>
            <person name="Dunbar C."/>
            <person name="Freedman E."/>
            <person name="Gearin G."/>
            <person name="Gellesch M."/>
            <person name="Goldberg J."/>
            <person name="Griggs A."/>
            <person name="Gujja S."/>
            <person name="Heiman D."/>
            <person name="Howarth C."/>
            <person name="Larson L."/>
            <person name="Lui A."/>
            <person name="MacDonald P.J.P."/>
            <person name="Montmayeur A."/>
            <person name="Murphy C."/>
            <person name="Neiman D."/>
            <person name="Pearson M."/>
            <person name="Priest M."/>
            <person name="Roberts A."/>
            <person name="Saif S."/>
            <person name="Shea T."/>
            <person name="Shenoy N."/>
            <person name="Sisk P."/>
            <person name="Stolte C."/>
            <person name="Sykes S."/>
            <person name="Wortman J."/>
            <person name="Nusbaum C."/>
            <person name="Birren B."/>
        </authorList>
    </citation>
    <scope>NUCLEOTIDE SEQUENCE</scope>
    <source>
        <strain evidence="2">NIH/UT8656</strain>
    </source>
</reference>
<feature type="compositionally biased region" description="Basic and acidic residues" evidence="1">
    <location>
        <begin position="96"/>
        <end position="115"/>
    </location>
</feature>
<dbReference type="InterPro" id="IPR021017">
    <property type="entry name" value="Mediator_Med2_fun"/>
</dbReference>
<feature type="compositionally biased region" description="Polar residues" evidence="1">
    <location>
        <begin position="212"/>
        <end position="225"/>
    </location>
</feature>
<dbReference type="VEuPathDB" id="FungiDB:HMPREF1120_00967"/>
<feature type="compositionally biased region" description="Low complexity" evidence="1">
    <location>
        <begin position="341"/>
        <end position="350"/>
    </location>
</feature>
<accession>H6BL10</accession>
<dbReference type="InParanoid" id="H6BL10"/>
<protein>
    <submittedName>
        <fullName evidence="2">Uncharacterized protein</fullName>
    </submittedName>
</protein>
<feature type="compositionally biased region" description="Polar residues" evidence="1">
    <location>
        <begin position="316"/>
        <end position="330"/>
    </location>
</feature>
<dbReference type="HOGENOM" id="CLU_686959_0_0_1"/>
<evidence type="ECO:0000256" key="1">
    <source>
        <dbReference type="SAM" id="MobiDB-lite"/>
    </source>
</evidence>
<keyword evidence="3" id="KW-1185">Reference proteome</keyword>
<dbReference type="AlphaFoldDB" id="H6BL10"/>
<sequence length="409" mass="43802">MAAAKPPQYDPVKTVEGMFNGSVTRIAYAIKDPANYAQSTKAVLAETAKKFQDALDDCEIQILEAKWYLEHQLAVNKARREEKARQESAAAHAKRKREETTEDEQSKPVEKKEGGDNANAQKRVKTAEAEPQASSQTQQPSKSPLQPQPAVPPGEPAEQPAAQKAEKKPANLQQKEKPSKPNIKQPPEPTTATSTSQASTGTGPPSKPPHNRPQSIQIPPNNLAHTTTTTTADELPKDTPQDNTSAIGNDDFNFVSMFGEPSGGDNMDGSGNELNFDLNGLDGANNMNMNMNVQDASLNSLLPGLESYANQAGDDSSFNMAGSGTGTADVNQGSGAGTDSGGATTTNNNNNAQQQQINISDFSLPALGPNEFDDLLNSNDMNFDEAINLNDDGTMNMESMDLDFDSMFK</sequence>
<evidence type="ECO:0000313" key="3">
    <source>
        <dbReference type="Proteomes" id="UP000007304"/>
    </source>
</evidence>